<evidence type="ECO:0000313" key="1">
    <source>
        <dbReference type="EMBL" id="MBX60016.1"/>
    </source>
</evidence>
<organism evidence="1">
    <name type="scientific">Rhizophora mucronata</name>
    <name type="common">Asiatic mangrove</name>
    <dbReference type="NCBI Taxonomy" id="61149"/>
    <lineage>
        <taxon>Eukaryota</taxon>
        <taxon>Viridiplantae</taxon>
        <taxon>Streptophyta</taxon>
        <taxon>Embryophyta</taxon>
        <taxon>Tracheophyta</taxon>
        <taxon>Spermatophyta</taxon>
        <taxon>Magnoliopsida</taxon>
        <taxon>eudicotyledons</taxon>
        <taxon>Gunneridae</taxon>
        <taxon>Pentapetalae</taxon>
        <taxon>rosids</taxon>
        <taxon>fabids</taxon>
        <taxon>Malpighiales</taxon>
        <taxon>Rhizophoraceae</taxon>
        <taxon>Rhizophora</taxon>
    </lineage>
</organism>
<reference evidence="1" key="1">
    <citation type="submission" date="2018-02" db="EMBL/GenBank/DDBJ databases">
        <title>Rhizophora mucronata_Transcriptome.</title>
        <authorList>
            <person name="Meera S.P."/>
            <person name="Sreeshan A."/>
            <person name="Augustine A."/>
        </authorList>
    </citation>
    <scope>NUCLEOTIDE SEQUENCE</scope>
    <source>
        <tissue evidence="1">Leaf</tissue>
    </source>
</reference>
<proteinExistence type="predicted"/>
<dbReference type="AlphaFoldDB" id="A0A2P2PZ42"/>
<name>A0A2P2PZ42_RHIMU</name>
<dbReference type="EMBL" id="GGEC01079532">
    <property type="protein sequence ID" value="MBX60016.1"/>
    <property type="molecule type" value="Transcribed_RNA"/>
</dbReference>
<accession>A0A2P2PZ42</accession>
<protein>
    <submittedName>
        <fullName evidence="1">Uncharacterized protein</fullName>
    </submittedName>
</protein>
<sequence length="31" mass="3635">MTAFGQCQKITTNNQELHISWIAEQQIDETR</sequence>